<evidence type="ECO:0000256" key="1">
    <source>
        <dbReference type="SAM" id="MobiDB-lite"/>
    </source>
</evidence>
<protein>
    <submittedName>
        <fullName evidence="2">Uncharacterized protein</fullName>
    </submittedName>
</protein>
<comment type="caution">
    <text evidence="2">The sequence shown here is derived from an EMBL/GenBank/DDBJ whole genome shotgun (WGS) entry which is preliminary data.</text>
</comment>
<dbReference type="Proteomes" id="UP000606172">
    <property type="component" value="Unassembled WGS sequence"/>
</dbReference>
<evidence type="ECO:0000313" key="3">
    <source>
        <dbReference type="Proteomes" id="UP000606172"/>
    </source>
</evidence>
<dbReference type="EMBL" id="BOOW01000031">
    <property type="protein sequence ID" value="GII94869.1"/>
    <property type="molecule type" value="Genomic_DNA"/>
</dbReference>
<sequence length="251" mass="27067">MSTTHAPSTTAPESTSICPHLEEDTKDHAELIAELCDLPDQATVVTMGGGAEILAALLLSHPTCKGVHLEFDEEIADAWALLTACGVAERCELQTARMYAAPPTAHLYIVADVSQSDHCTSGDVIDFVDTVSAVMPKGSWLVILDTMRDDPAPGRPASCDCEELCFCLVSRPHPPTQPGQEWSLAEYLHVLSPLGLRINSVRHPSPSYVLLALDSTEEPAGFSTPTPITRTRLYPNTPRDERPVGTVSPDK</sequence>
<keyword evidence="3" id="KW-1185">Reference proteome</keyword>
<dbReference type="CDD" id="cd02440">
    <property type="entry name" value="AdoMet_MTases"/>
    <property type="match status" value="1"/>
</dbReference>
<dbReference type="SUPFAM" id="SSF53335">
    <property type="entry name" value="S-adenosyl-L-methionine-dependent methyltransferases"/>
    <property type="match status" value="1"/>
</dbReference>
<feature type="region of interest" description="Disordered" evidence="1">
    <location>
        <begin position="219"/>
        <end position="251"/>
    </location>
</feature>
<organism evidence="2 3">
    <name type="scientific">Sinosporangium siamense</name>
    <dbReference type="NCBI Taxonomy" id="1367973"/>
    <lineage>
        <taxon>Bacteria</taxon>
        <taxon>Bacillati</taxon>
        <taxon>Actinomycetota</taxon>
        <taxon>Actinomycetes</taxon>
        <taxon>Streptosporangiales</taxon>
        <taxon>Streptosporangiaceae</taxon>
        <taxon>Sinosporangium</taxon>
    </lineage>
</organism>
<dbReference type="AlphaFoldDB" id="A0A919RMS3"/>
<dbReference type="InterPro" id="IPR029063">
    <property type="entry name" value="SAM-dependent_MTases_sf"/>
</dbReference>
<feature type="compositionally biased region" description="Basic and acidic residues" evidence="1">
    <location>
        <begin position="238"/>
        <end position="251"/>
    </location>
</feature>
<reference evidence="2" key="1">
    <citation type="submission" date="2021-01" db="EMBL/GenBank/DDBJ databases">
        <title>Whole genome shotgun sequence of Sinosporangium siamense NBRC 109515.</title>
        <authorList>
            <person name="Komaki H."/>
            <person name="Tamura T."/>
        </authorList>
    </citation>
    <scope>NUCLEOTIDE SEQUENCE</scope>
    <source>
        <strain evidence="2">NBRC 109515</strain>
    </source>
</reference>
<gene>
    <name evidence="2" type="ORF">Ssi02_51000</name>
</gene>
<dbReference type="Gene3D" id="3.40.50.150">
    <property type="entry name" value="Vaccinia Virus protein VP39"/>
    <property type="match status" value="1"/>
</dbReference>
<proteinExistence type="predicted"/>
<evidence type="ECO:0000313" key="2">
    <source>
        <dbReference type="EMBL" id="GII94869.1"/>
    </source>
</evidence>
<dbReference type="RefSeq" id="WP_204029770.1">
    <property type="nucleotide sequence ID" value="NZ_BOOW01000031.1"/>
</dbReference>
<accession>A0A919RMS3</accession>
<name>A0A919RMS3_9ACTN</name>